<dbReference type="Gene3D" id="3.40.50.150">
    <property type="entry name" value="Vaccinia Virus protein VP39"/>
    <property type="match status" value="1"/>
</dbReference>
<dbReference type="InterPro" id="IPR015324">
    <property type="entry name" value="Ribosomal_Rsm22-like"/>
</dbReference>
<keyword evidence="5" id="KW-0689">Ribosomal protein</keyword>
<dbReference type="GO" id="GO:0003735">
    <property type="term" value="F:structural constituent of ribosome"/>
    <property type="evidence" value="ECO:0007669"/>
    <property type="project" value="TreeGrafter"/>
</dbReference>
<dbReference type="GO" id="GO:0006412">
    <property type="term" value="P:translation"/>
    <property type="evidence" value="ECO:0007669"/>
    <property type="project" value="InterPro"/>
</dbReference>
<keyword evidence="3" id="KW-0408">Iron</keyword>
<accession>A0A542DTN7</accession>
<keyword evidence="5" id="KW-0687">Ribonucleoprotein</keyword>
<dbReference type="GO" id="GO:0051536">
    <property type="term" value="F:iron-sulfur cluster binding"/>
    <property type="evidence" value="ECO:0007669"/>
    <property type="project" value="UniProtKB-KW"/>
</dbReference>
<keyword evidence="5" id="KW-0808">Transferase</keyword>
<keyword evidence="6" id="KW-1185">Reference proteome</keyword>
<dbReference type="InterPro" id="IPR052571">
    <property type="entry name" value="Mt_RNA_Methyltransferase"/>
</dbReference>
<evidence type="ECO:0000256" key="2">
    <source>
        <dbReference type="ARBA" id="ARBA00022946"/>
    </source>
</evidence>
<sequence length="311" mass="34068">MSSVDTQLHAALARALHGVPHHELRRRVDALSARYRNEQINDTTPGMSDDLDALAYAVVRMPATYHAIHAALAAVARHVDAPINTHLDLGGGTGAAAWAAAAHWPGLRTEIVERQPAAIHLGKTIAAGNKWRWTTGDLRKWSPGGSTDLLTIAYVLNELTDDARRALVDAAVRCAQTVVVVEPGTPRGHRHILEARDQLLAHGFRIAAPCPHEAPCPATWCHFATRLPRTELRRLLKNGTRNFEDEKFMYVVATHSPIRTAPARVIARPTTPKNRVVLDLCTAAGAAERIVVPKSSELYRAARRTSWGDAW</sequence>
<dbReference type="EMBL" id="VFMM01000003">
    <property type="protein sequence ID" value="TQJ06457.1"/>
    <property type="molecule type" value="Genomic_DNA"/>
</dbReference>
<dbReference type="PANTHER" id="PTHR13184:SF5">
    <property type="entry name" value="METHYLTRANSFERASE-LIKE PROTEIN 17, MITOCHONDRIAL"/>
    <property type="match status" value="1"/>
</dbReference>
<dbReference type="GO" id="GO:0032259">
    <property type="term" value="P:methylation"/>
    <property type="evidence" value="ECO:0007669"/>
    <property type="project" value="UniProtKB-KW"/>
</dbReference>
<evidence type="ECO:0000313" key="5">
    <source>
        <dbReference type="EMBL" id="TQJ06457.1"/>
    </source>
</evidence>
<reference evidence="5 6" key="1">
    <citation type="submission" date="2019-06" db="EMBL/GenBank/DDBJ databases">
        <title>Sequencing the genomes of 1000 actinobacteria strains.</title>
        <authorList>
            <person name="Klenk H.-P."/>
        </authorList>
    </citation>
    <scope>NUCLEOTIDE SEQUENCE [LARGE SCALE GENOMIC DNA]</scope>
    <source>
        <strain evidence="5 6">DSM 17305</strain>
    </source>
</reference>
<dbReference type="InterPro" id="IPR029063">
    <property type="entry name" value="SAM-dependent_MTases_sf"/>
</dbReference>
<protein>
    <submittedName>
        <fullName evidence="5">Ribosomal protein RSM22 (Predicted rRNA methylase)</fullName>
    </submittedName>
</protein>
<dbReference type="Pfam" id="PF09243">
    <property type="entry name" value="Rsm22"/>
    <property type="match status" value="1"/>
</dbReference>
<keyword evidence="2" id="KW-0809">Transit peptide</keyword>
<keyword evidence="4" id="KW-0411">Iron-sulfur</keyword>
<dbReference type="GO" id="GO:0015935">
    <property type="term" value="C:small ribosomal subunit"/>
    <property type="evidence" value="ECO:0007669"/>
    <property type="project" value="TreeGrafter"/>
</dbReference>
<dbReference type="AlphaFoldDB" id="A0A542DTN7"/>
<dbReference type="PANTHER" id="PTHR13184">
    <property type="entry name" value="37S RIBOSOMAL PROTEIN S22"/>
    <property type="match status" value="1"/>
</dbReference>
<dbReference type="GO" id="GO:0046872">
    <property type="term" value="F:metal ion binding"/>
    <property type="evidence" value="ECO:0007669"/>
    <property type="project" value="UniProtKB-KW"/>
</dbReference>
<dbReference type="GO" id="GO:0008168">
    <property type="term" value="F:methyltransferase activity"/>
    <property type="evidence" value="ECO:0007669"/>
    <property type="project" value="UniProtKB-KW"/>
</dbReference>
<dbReference type="SUPFAM" id="SSF53335">
    <property type="entry name" value="S-adenosyl-L-methionine-dependent methyltransferases"/>
    <property type="match status" value="1"/>
</dbReference>
<organism evidence="5 6">
    <name type="scientific">Kribbella jejuensis</name>
    <dbReference type="NCBI Taxonomy" id="236068"/>
    <lineage>
        <taxon>Bacteria</taxon>
        <taxon>Bacillati</taxon>
        <taxon>Actinomycetota</taxon>
        <taxon>Actinomycetes</taxon>
        <taxon>Propionibacteriales</taxon>
        <taxon>Kribbellaceae</taxon>
        <taxon>Kribbella</taxon>
    </lineage>
</organism>
<name>A0A542DTN7_9ACTN</name>
<evidence type="ECO:0000256" key="1">
    <source>
        <dbReference type="ARBA" id="ARBA00022723"/>
    </source>
</evidence>
<evidence type="ECO:0000256" key="4">
    <source>
        <dbReference type="ARBA" id="ARBA00023014"/>
    </source>
</evidence>
<dbReference type="Proteomes" id="UP000316298">
    <property type="component" value="Unassembled WGS sequence"/>
</dbReference>
<evidence type="ECO:0000313" key="6">
    <source>
        <dbReference type="Proteomes" id="UP000316298"/>
    </source>
</evidence>
<dbReference type="RefSeq" id="WP_141860750.1">
    <property type="nucleotide sequence ID" value="NZ_BAAAKA010000014.1"/>
</dbReference>
<proteinExistence type="predicted"/>
<keyword evidence="1" id="KW-0479">Metal-binding</keyword>
<keyword evidence="5" id="KW-0489">Methyltransferase</keyword>
<dbReference type="OrthoDB" id="9799639at2"/>
<evidence type="ECO:0000256" key="3">
    <source>
        <dbReference type="ARBA" id="ARBA00023004"/>
    </source>
</evidence>
<comment type="caution">
    <text evidence="5">The sequence shown here is derived from an EMBL/GenBank/DDBJ whole genome shotgun (WGS) entry which is preliminary data.</text>
</comment>
<gene>
    <name evidence="5" type="ORF">FB475_6118</name>
</gene>